<dbReference type="OrthoDB" id="75343at2759"/>
<evidence type="ECO:0000313" key="2">
    <source>
        <dbReference type="EMBL" id="EKC40006.1"/>
    </source>
</evidence>
<reference evidence="3" key="2">
    <citation type="submission" date="2022-08" db="UniProtKB">
        <authorList>
            <consortium name="EnsemblMetazoa"/>
        </authorList>
    </citation>
    <scope>IDENTIFICATION</scope>
    <source>
        <strain evidence="3">05x7-T-G4-1.051#20</strain>
    </source>
</reference>
<name>K1RYB5_MAGGI</name>
<protein>
    <submittedName>
        <fullName evidence="2 3">Uncharacterized protein</fullName>
    </submittedName>
</protein>
<organism evidence="2">
    <name type="scientific">Magallana gigas</name>
    <name type="common">Pacific oyster</name>
    <name type="synonym">Crassostrea gigas</name>
    <dbReference type="NCBI Taxonomy" id="29159"/>
    <lineage>
        <taxon>Eukaryota</taxon>
        <taxon>Metazoa</taxon>
        <taxon>Spiralia</taxon>
        <taxon>Lophotrochozoa</taxon>
        <taxon>Mollusca</taxon>
        <taxon>Bivalvia</taxon>
        <taxon>Autobranchia</taxon>
        <taxon>Pteriomorphia</taxon>
        <taxon>Ostreida</taxon>
        <taxon>Ostreoidea</taxon>
        <taxon>Ostreidae</taxon>
        <taxon>Magallana</taxon>
    </lineage>
</organism>
<dbReference type="EMBL" id="JH815821">
    <property type="protein sequence ID" value="EKC40006.1"/>
    <property type="molecule type" value="Genomic_DNA"/>
</dbReference>
<dbReference type="AlphaFoldDB" id="K1RYB5"/>
<feature type="compositionally biased region" description="Basic residues" evidence="1">
    <location>
        <begin position="99"/>
        <end position="108"/>
    </location>
</feature>
<keyword evidence="4" id="KW-1185">Reference proteome</keyword>
<dbReference type="EnsemblMetazoa" id="G23303.3">
    <property type="protein sequence ID" value="G23303.3:cds"/>
    <property type="gene ID" value="G23303"/>
</dbReference>
<proteinExistence type="predicted"/>
<dbReference type="KEGG" id="crg:105332100"/>
<sequence>METLKKLHLPWNLGKRYNVIKGKENSYYNTPNPKIDDTIDDCVQEDIPPRRLRRNTSLTRSVRDVVGTLRQKIKSSTKRRMRFNDHDEITSPTHSTITKQRKSKRKPTTPKQTKNSIAYREVKLYSPFQIETPPTKTPPGIRTSTRSRMQFHQMETPTRLRREVESLTANMQALATLSPNDLKQRTTRQRGKSPLTNGSFQRMGIRTSLRLQHKMETNLL</sequence>
<evidence type="ECO:0000313" key="3">
    <source>
        <dbReference type="EnsemblMetazoa" id="G23303.1:cds"/>
    </source>
</evidence>
<dbReference type="Proteomes" id="UP000005408">
    <property type="component" value="Unassembled WGS sequence"/>
</dbReference>
<accession>K1RYB5</accession>
<feature type="region of interest" description="Disordered" evidence="1">
    <location>
        <begin position="88"/>
        <end position="114"/>
    </location>
</feature>
<gene>
    <name evidence="2" type="ORF">CGI_10015902</name>
</gene>
<dbReference type="HOGENOM" id="CLU_1257149_0_0_1"/>
<evidence type="ECO:0000256" key="1">
    <source>
        <dbReference type="SAM" id="MobiDB-lite"/>
    </source>
</evidence>
<evidence type="ECO:0000313" key="4">
    <source>
        <dbReference type="Proteomes" id="UP000005408"/>
    </source>
</evidence>
<feature type="region of interest" description="Disordered" evidence="1">
    <location>
        <begin position="178"/>
        <end position="206"/>
    </location>
</feature>
<dbReference type="EnsemblMetazoa" id="G23303.1">
    <property type="protein sequence ID" value="G23303.1:cds"/>
    <property type="gene ID" value="G23303"/>
</dbReference>
<reference evidence="2" key="1">
    <citation type="journal article" date="2012" name="Nature">
        <title>The oyster genome reveals stress adaptation and complexity of shell formation.</title>
        <authorList>
            <person name="Zhang G."/>
            <person name="Fang X."/>
            <person name="Guo X."/>
            <person name="Li L."/>
            <person name="Luo R."/>
            <person name="Xu F."/>
            <person name="Yang P."/>
            <person name="Zhang L."/>
            <person name="Wang X."/>
            <person name="Qi H."/>
            <person name="Xiong Z."/>
            <person name="Que H."/>
            <person name="Xie Y."/>
            <person name="Holland P.W."/>
            <person name="Paps J."/>
            <person name="Zhu Y."/>
            <person name="Wu F."/>
            <person name="Chen Y."/>
            <person name="Wang J."/>
            <person name="Peng C."/>
            <person name="Meng J."/>
            <person name="Yang L."/>
            <person name="Liu J."/>
            <person name="Wen B."/>
            <person name="Zhang N."/>
            <person name="Huang Z."/>
            <person name="Zhu Q."/>
            <person name="Feng Y."/>
            <person name="Mount A."/>
            <person name="Hedgecock D."/>
            <person name="Xu Z."/>
            <person name="Liu Y."/>
            <person name="Domazet-Loso T."/>
            <person name="Du Y."/>
            <person name="Sun X."/>
            <person name="Zhang S."/>
            <person name="Liu B."/>
            <person name="Cheng P."/>
            <person name="Jiang X."/>
            <person name="Li J."/>
            <person name="Fan D."/>
            <person name="Wang W."/>
            <person name="Fu W."/>
            <person name="Wang T."/>
            <person name="Wang B."/>
            <person name="Zhang J."/>
            <person name="Peng Z."/>
            <person name="Li Y."/>
            <person name="Li N."/>
            <person name="Wang J."/>
            <person name="Chen M."/>
            <person name="He Y."/>
            <person name="Tan F."/>
            <person name="Song X."/>
            <person name="Zheng Q."/>
            <person name="Huang R."/>
            <person name="Yang H."/>
            <person name="Du X."/>
            <person name="Chen L."/>
            <person name="Yang M."/>
            <person name="Gaffney P.M."/>
            <person name="Wang S."/>
            <person name="Luo L."/>
            <person name="She Z."/>
            <person name="Ming Y."/>
            <person name="Huang W."/>
            <person name="Zhang S."/>
            <person name="Huang B."/>
            <person name="Zhang Y."/>
            <person name="Qu T."/>
            <person name="Ni P."/>
            <person name="Miao G."/>
            <person name="Wang J."/>
            <person name="Wang Q."/>
            <person name="Steinberg C.E."/>
            <person name="Wang H."/>
            <person name="Li N."/>
            <person name="Qian L."/>
            <person name="Zhang G."/>
            <person name="Li Y."/>
            <person name="Yang H."/>
            <person name="Liu X."/>
            <person name="Wang J."/>
            <person name="Yin Y."/>
            <person name="Wang J."/>
        </authorList>
    </citation>
    <scope>NUCLEOTIDE SEQUENCE [LARGE SCALE GENOMIC DNA]</scope>
    <source>
        <strain evidence="2">05x7-T-G4-1.051#20</strain>
    </source>
</reference>
<dbReference type="EnsemblMetazoa" id="G23303.2">
    <property type="protein sequence ID" value="G23303.2:cds"/>
    <property type="gene ID" value="G23303"/>
</dbReference>